<proteinExistence type="inferred from homology"/>
<evidence type="ECO:0000313" key="7">
    <source>
        <dbReference type="Proteomes" id="UP000426027"/>
    </source>
</evidence>
<dbReference type="PANTHER" id="PTHR10772">
    <property type="entry name" value="10 KDA HEAT SHOCK PROTEIN"/>
    <property type="match status" value="1"/>
</dbReference>
<dbReference type="HAMAP" id="MF_00580">
    <property type="entry name" value="CH10"/>
    <property type="match status" value="1"/>
</dbReference>
<comment type="subcellular location">
    <subcellularLocation>
        <location evidence="4">Cytoplasm</location>
    </subcellularLocation>
</comment>
<dbReference type="PRINTS" id="PR00297">
    <property type="entry name" value="CHAPERONIN10"/>
</dbReference>
<keyword evidence="7" id="KW-1185">Reference proteome</keyword>
<gene>
    <name evidence="4" type="primary">groES</name>
    <name evidence="4" type="synonym">groS</name>
    <name evidence="6" type="ORF">GLV81_06265</name>
</gene>
<dbReference type="RefSeq" id="WP_157477796.1">
    <property type="nucleotide sequence ID" value="NZ_CP046566.1"/>
</dbReference>
<organism evidence="6 7">
    <name type="scientific">Phnomibacter ginsenosidimutans</name>
    <dbReference type="NCBI Taxonomy" id="2676868"/>
    <lineage>
        <taxon>Bacteria</taxon>
        <taxon>Pseudomonadati</taxon>
        <taxon>Bacteroidota</taxon>
        <taxon>Chitinophagia</taxon>
        <taxon>Chitinophagales</taxon>
        <taxon>Chitinophagaceae</taxon>
        <taxon>Phnomibacter</taxon>
    </lineage>
</organism>
<accession>A0A6I6GH87</accession>
<dbReference type="GO" id="GO:0051087">
    <property type="term" value="F:protein-folding chaperone binding"/>
    <property type="evidence" value="ECO:0007669"/>
    <property type="project" value="TreeGrafter"/>
</dbReference>
<evidence type="ECO:0000256" key="1">
    <source>
        <dbReference type="ARBA" id="ARBA00006975"/>
    </source>
</evidence>
<dbReference type="KEGG" id="fls:GLV81_06265"/>
<name>A0A6I6GH87_9BACT</name>
<evidence type="ECO:0000256" key="2">
    <source>
        <dbReference type="ARBA" id="ARBA00022490"/>
    </source>
</evidence>
<dbReference type="Proteomes" id="UP000426027">
    <property type="component" value="Chromosome"/>
</dbReference>
<dbReference type="PANTHER" id="PTHR10772:SF58">
    <property type="entry name" value="CO-CHAPERONIN GROES"/>
    <property type="match status" value="1"/>
</dbReference>
<dbReference type="GO" id="GO:0051082">
    <property type="term" value="F:unfolded protein binding"/>
    <property type="evidence" value="ECO:0007669"/>
    <property type="project" value="TreeGrafter"/>
</dbReference>
<dbReference type="EMBL" id="CP046566">
    <property type="protein sequence ID" value="QGW27745.1"/>
    <property type="molecule type" value="Genomic_DNA"/>
</dbReference>
<dbReference type="NCBIfam" id="NF001533">
    <property type="entry name" value="PRK00364.2-4"/>
    <property type="match status" value="1"/>
</dbReference>
<dbReference type="PROSITE" id="PS00681">
    <property type="entry name" value="CHAPERONINS_CPN10"/>
    <property type="match status" value="1"/>
</dbReference>
<sequence length="95" mass="10032">MAKEKKLSVTPLHDRVIVKPAAAEEKTAGGIIIPDTAKEKPQRGTVVAAGPGKKDEPVTVKAGDTVLYGKYAGTEISIEGADYLIMRESDILAIV</sequence>
<dbReference type="InterPro" id="IPR020818">
    <property type="entry name" value="Chaperonin_GroES"/>
</dbReference>
<comment type="subunit">
    <text evidence="4">Heptamer of 7 subunits arranged in a ring. Interacts with the chaperonin GroEL.</text>
</comment>
<reference evidence="6 7" key="1">
    <citation type="submission" date="2019-11" db="EMBL/GenBank/DDBJ databases">
        <authorList>
            <person name="Im W.T."/>
        </authorList>
    </citation>
    <scope>NUCLEOTIDE SEQUENCE [LARGE SCALE GENOMIC DNA]</scope>
    <source>
        <strain evidence="6 7">SB-02</strain>
    </source>
</reference>
<dbReference type="AlphaFoldDB" id="A0A6I6GH87"/>
<dbReference type="InterPro" id="IPR037124">
    <property type="entry name" value="Chaperonin_GroES_sf"/>
</dbReference>
<evidence type="ECO:0000313" key="6">
    <source>
        <dbReference type="EMBL" id="QGW27745.1"/>
    </source>
</evidence>
<dbReference type="Gene3D" id="2.30.33.40">
    <property type="entry name" value="GroES chaperonin"/>
    <property type="match status" value="1"/>
</dbReference>
<dbReference type="CDD" id="cd00320">
    <property type="entry name" value="cpn10"/>
    <property type="match status" value="1"/>
</dbReference>
<dbReference type="InterPro" id="IPR011032">
    <property type="entry name" value="GroES-like_sf"/>
</dbReference>
<dbReference type="GO" id="GO:0005737">
    <property type="term" value="C:cytoplasm"/>
    <property type="evidence" value="ECO:0007669"/>
    <property type="project" value="UniProtKB-SubCell"/>
</dbReference>
<evidence type="ECO:0000256" key="3">
    <source>
        <dbReference type="ARBA" id="ARBA00023186"/>
    </source>
</evidence>
<dbReference type="GO" id="GO:0046872">
    <property type="term" value="F:metal ion binding"/>
    <property type="evidence" value="ECO:0007669"/>
    <property type="project" value="TreeGrafter"/>
</dbReference>
<keyword evidence="3 4" id="KW-0143">Chaperone</keyword>
<dbReference type="GO" id="GO:0005524">
    <property type="term" value="F:ATP binding"/>
    <property type="evidence" value="ECO:0007669"/>
    <property type="project" value="InterPro"/>
</dbReference>
<dbReference type="SMART" id="SM00883">
    <property type="entry name" value="Cpn10"/>
    <property type="match status" value="1"/>
</dbReference>
<dbReference type="FunFam" id="2.30.33.40:FF:000004">
    <property type="entry name" value="10 kDa chaperonin"/>
    <property type="match status" value="1"/>
</dbReference>
<dbReference type="NCBIfam" id="NF001531">
    <property type="entry name" value="PRK00364.2-2"/>
    <property type="match status" value="1"/>
</dbReference>
<protein>
    <recommendedName>
        <fullName evidence="4">Co-chaperonin GroES</fullName>
    </recommendedName>
    <alternativeName>
        <fullName evidence="4">10 kDa chaperonin</fullName>
    </alternativeName>
    <alternativeName>
        <fullName evidence="4">Chaperonin-10</fullName>
        <shortName evidence="4">Cpn10</shortName>
    </alternativeName>
</protein>
<evidence type="ECO:0000256" key="4">
    <source>
        <dbReference type="HAMAP-Rule" id="MF_00580"/>
    </source>
</evidence>
<keyword evidence="2 4" id="KW-0963">Cytoplasm</keyword>
<evidence type="ECO:0000256" key="5">
    <source>
        <dbReference type="RuleBase" id="RU000535"/>
    </source>
</evidence>
<comment type="similarity">
    <text evidence="1 4 5">Belongs to the GroES chaperonin family.</text>
</comment>
<dbReference type="Pfam" id="PF00166">
    <property type="entry name" value="Cpn10"/>
    <property type="match status" value="1"/>
</dbReference>
<dbReference type="GO" id="GO:0044183">
    <property type="term" value="F:protein folding chaperone"/>
    <property type="evidence" value="ECO:0007669"/>
    <property type="project" value="InterPro"/>
</dbReference>
<dbReference type="InterPro" id="IPR018369">
    <property type="entry name" value="Chaprnonin_Cpn10_CS"/>
</dbReference>
<dbReference type="SUPFAM" id="SSF50129">
    <property type="entry name" value="GroES-like"/>
    <property type="match status" value="1"/>
</dbReference>
<comment type="function">
    <text evidence="4 5">Together with the chaperonin GroEL, plays an essential role in assisting protein folding. The GroEL-GroES system forms a nano-cage that allows encapsulation of the non-native substrate proteins and provides a physical environment optimized to promote and accelerate protein folding. GroES binds to the apical surface of the GroEL ring, thereby capping the opening of the GroEL channel.</text>
</comment>